<dbReference type="EMBL" id="BAAANV010000037">
    <property type="protein sequence ID" value="GAA1545599.1"/>
    <property type="molecule type" value="Genomic_DNA"/>
</dbReference>
<organism evidence="3 4">
    <name type="scientific">Dermacoccus barathri</name>
    <dbReference type="NCBI Taxonomy" id="322601"/>
    <lineage>
        <taxon>Bacteria</taxon>
        <taxon>Bacillati</taxon>
        <taxon>Actinomycetota</taxon>
        <taxon>Actinomycetes</taxon>
        <taxon>Micrococcales</taxon>
        <taxon>Dermacoccaceae</taxon>
        <taxon>Dermacoccus</taxon>
    </lineage>
</organism>
<reference evidence="3 4" key="1">
    <citation type="journal article" date="2019" name="Int. J. Syst. Evol. Microbiol.">
        <title>The Global Catalogue of Microorganisms (GCM) 10K type strain sequencing project: providing services to taxonomists for standard genome sequencing and annotation.</title>
        <authorList>
            <consortium name="The Broad Institute Genomics Platform"/>
            <consortium name="The Broad Institute Genome Sequencing Center for Infectious Disease"/>
            <person name="Wu L."/>
            <person name="Ma J."/>
        </authorList>
    </citation>
    <scope>NUCLEOTIDE SEQUENCE [LARGE SCALE GENOMIC DNA]</scope>
    <source>
        <strain evidence="3 4">JCM 14588</strain>
    </source>
</reference>
<evidence type="ECO:0000256" key="2">
    <source>
        <dbReference type="SAM" id="Phobius"/>
    </source>
</evidence>
<keyword evidence="2" id="KW-0812">Transmembrane</keyword>
<evidence type="ECO:0008006" key="5">
    <source>
        <dbReference type="Google" id="ProtNLM"/>
    </source>
</evidence>
<feature type="transmembrane region" description="Helical" evidence="2">
    <location>
        <begin position="33"/>
        <end position="56"/>
    </location>
</feature>
<sequence>MGCGGRFDYRAPRRYRERMDEVRRHARKNMIRGAVMLWIVAPLFIGGGIALITNLANDGHRGALVITGVVIWAILSLIVLLGGFGSLLIGVFLWWKARQERPVVTTNVSRSERDEVLRDLRGGARSAEPTSPADDSLEPGARR</sequence>
<protein>
    <recommendedName>
        <fullName evidence="5">DUF4229 domain-containing protein</fullName>
    </recommendedName>
</protein>
<evidence type="ECO:0000256" key="1">
    <source>
        <dbReference type="SAM" id="MobiDB-lite"/>
    </source>
</evidence>
<feature type="transmembrane region" description="Helical" evidence="2">
    <location>
        <begin position="62"/>
        <end position="95"/>
    </location>
</feature>
<accession>A0ABN2BT48</accession>
<feature type="region of interest" description="Disordered" evidence="1">
    <location>
        <begin position="119"/>
        <end position="143"/>
    </location>
</feature>
<comment type="caution">
    <text evidence="3">The sequence shown here is derived from an EMBL/GenBank/DDBJ whole genome shotgun (WGS) entry which is preliminary data.</text>
</comment>
<keyword evidence="2" id="KW-0472">Membrane</keyword>
<name>A0ABN2BT48_9MICO</name>
<gene>
    <name evidence="3" type="ORF">GCM10009762_18620</name>
</gene>
<keyword evidence="4" id="KW-1185">Reference proteome</keyword>
<keyword evidence="2" id="KW-1133">Transmembrane helix</keyword>
<dbReference type="Proteomes" id="UP001501288">
    <property type="component" value="Unassembled WGS sequence"/>
</dbReference>
<proteinExistence type="predicted"/>
<evidence type="ECO:0000313" key="4">
    <source>
        <dbReference type="Proteomes" id="UP001501288"/>
    </source>
</evidence>
<evidence type="ECO:0000313" key="3">
    <source>
        <dbReference type="EMBL" id="GAA1545599.1"/>
    </source>
</evidence>